<keyword evidence="7 10" id="KW-0256">Endoplasmic reticulum</keyword>
<evidence type="ECO:0000256" key="3">
    <source>
        <dbReference type="ARBA" id="ARBA00007063"/>
    </source>
</evidence>
<feature type="region of interest" description="Disordered" evidence="11">
    <location>
        <begin position="1"/>
        <end position="32"/>
    </location>
</feature>
<evidence type="ECO:0000313" key="13">
    <source>
        <dbReference type="Proteomes" id="UP000594260"/>
    </source>
</evidence>
<dbReference type="EC" id="2.4.1.-" evidence="10"/>
<reference evidence="12" key="1">
    <citation type="submission" date="2021-01" db="UniProtKB">
        <authorList>
            <consortium name="EnsemblMetazoa"/>
        </authorList>
    </citation>
    <scope>IDENTIFICATION</scope>
</reference>
<feature type="transmembrane region" description="Helical" evidence="10">
    <location>
        <begin position="201"/>
        <end position="231"/>
    </location>
</feature>
<feature type="transmembrane region" description="Helical" evidence="10">
    <location>
        <begin position="396"/>
        <end position="417"/>
    </location>
</feature>
<evidence type="ECO:0000256" key="4">
    <source>
        <dbReference type="ARBA" id="ARBA00022676"/>
    </source>
</evidence>
<feature type="region of interest" description="Disordered" evidence="11">
    <location>
        <begin position="591"/>
        <end position="619"/>
    </location>
</feature>
<proteinExistence type="inferred from homology"/>
<dbReference type="InParanoid" id="A0A7M7L6B9"/>
<feature type="transmembrane region" description="Helical" evidence="10">
    <location>
        <begin position="332"/>
        <end position="349"/>
    </location>
</feature>
<evidence type="ECO:0000256" key="2">
    <source>
        <dbReference type="ARBA" id="ARBA00004922"/>
    </source>
</evidence>
<dbReference type="OrthoDB" id="497541at2759"/>
<name>A0A7M7L6B9_VARDE</name>
<dbReference type="EnsemblMetazoa" id="XM_022815531">
    <property type="protein sequence ID" value="XP_022671266"/>
    <property type="gene ID" value="LOC111254568"/>
</dbReference>
<evidence type="ECO:0000256" key="1">
    <source>
        <dbReference type="ARBA" id="ARBA00004477"/>
    </source>
</evidence>
<dbReference type="GO" id="GO:0006487">
    <property type="term" value="P:protein N-linked glycosylation"/>
    <property type="evidence" value="ECO:0007669"/>
    <property type="project" value="TreeGrafter"/>
</dbReference>
<keyword evidence="5" id="KW-0808">Transferase</keyword>
<evidence type="ECO:0000256" key="5">
    <source>
        <dbReference type="ARBA" id="ARBA00022679"/>
    </source>
</evidence>
<keyword evidence="4 10" id="KW-0328">Glycosyltransferase</keyword>
<dbReference type="OMA" id="PRDMHAK"/>
<organism evidence="12 13">
    <name type="scientific">Varroa destructor</name>
    <name type="common">Honeybee mite</name>
    <dbReference type="NCBI Taxonomy" id="109461"/>
    <lineage>
        <taxon>Eukaryota</taxon>
        <taxon>Metazoa</taxon>
        <taxon>Ecdysozoa</taxon>
        <taxon>Arthropoda</taxon>
        <taxon>Chelicerata</taxon>
        <taxon>Arachnida</taxon>
        <taxon>Acari</taxon>
        <taxon>Parasitiformes</taxon>
        <taxon>Mesostigmata</taxon>
        <taxon>Gamasina</taxon>
        <taxon>Dermanyssoidea</taxon>
        <taxon>Varroidae</taxon>
        <taxon>Varroa</taxon>
    </lineage>
</organism>
<dbReference type="GeneID" id="111254568"/>
<keyword evidence="9 10" id="KW-0472">Membrane</keyword>
<evidence type="ECO:0000256" key="6">
    <source>
        <dbReference type="ARBA" id="ARBA00022692"/>
    </source>
</evidence>
<dbReference type="GO" id="GO:0000026">
    <property type="term" value="F:alpha-1,2-mannosyltransferase activity"/>
    <property type="evidence" value="ECO:0007669"/>
    <property type="project" value="TreeGrafter"/>
</dbReference>
<accession>A0A7M7L6B9</accession>
<dbReference type="GO" id="GO:0005789">
    <property type="term" value="C:endoplasmic reticulum membrane"/>
    <property type="evidence" value="ECO:0007669"/>
    <property type="project" value="UniProtKB-SubCell"/>
</dbReference>
<dbReference type="FunCoup" id="A0A7M7L6B9">
    <property type="interactions" value="2198"/>
</dbReference>
<feature type="transmembrane region" description="Helical" evidence="10">
    <location>
        <begin position="125"/>
        <end position="146"/>
    </location>
</feature>
<feature type="compositionally biased region" description="Basic and acidic residues" evidence="11">
    <location>
        <begin position="1"/>
        <end position="23"/>
    </location>
</feature>
<protein>
    <recommendedName>
        <fullName evidence="10">Mannosyltransferase</fullName>
        <ecNumber evidence="10">2.4.1.-</ecNumber>
    </recommendedName>
</protein>
<evidence type="ECO:0000256" key="11">
    <source>
        <dbReference type="SAM" id="MobiDB-lite"/>
    </source>
</evidence>
<feature type="transmembrane region" description="Helical" evidence="10">
    <location>
        <begin position="158"/>
        <end position="181"/>
    </location>
</feature>
<sequence length="619" mass="71802">METRHRVTKSSRKEPNSVSEKVDCTQPDGSRANASTLEPLTWTPATFTAFKVLLSARLCAAVWSNIQDCDETYNYWEPTHYLMYGRGMQTWEYSPLYAIRSYAYLWLYALPGFAYSSLLQDQRTLVFYFMRCVIGAVEAICEAYFYKAIRHKFGKHIAKIYFLMTIFATGMFISSAAFLPSSFGMKLLMLSYGAWWNDNCFFALFSAVLSALVGWPFTGILVVPIFIDALLKGRKYVINFIQYGLLSSAVIMPIVITVDSIYFGKLVFAAKNIVLYNVFSPHGPNLYGVEPFDFYIRNGIINFNYAFLMALAAIPLLAITKYFRIPTERLEYTSLLGMYIWFIIFFSQPHKEERFLYPVYPLVLLNASVCSDLLQRWLHHLFYQRTCRHHLDLNDAWWLLPVMFSCFLGMSRCILLYKAYSAPMTVSMELARIANRDGLSDRPLPSHPVYLCVGKEWHRFPASYFLPDRWELQFIKSEFRGQLPKPFSLGVNATRTIPTEMNDANREEPSRYLSLSKCHYLMDTDRPKVTSREPNFTKHSDFELVYSTEFMDTENTPLIARLVYIPFVWETRTTFVKYNLLRNKKNHISYEKSPVTGGYRPKRTSSSSSPRADNSRERA</sequence>
<evidence type="ECO:0000313" key="12">
    <source>
        <dbReference type="EnsemblMetazoa" id="XP_022671266"/>
    </source>
</evidence>
<comment type="pathway">
    <text evidence="2">Protein modification; protein glycosylation.</text>
</comment>
<feature type="transmembrane region" description="Helical" evidence="10">
    <location>
        <begin position="300"/>
        <end position="320"/>
    </location>
</feature>
<dbReference type="PANTHER" id="PTHR22760:SF2">
    <property type="entry name" value="ALPHA-1,2-MANNOSYLTRANSFERASE ALG9"/>
    <property type="match status" value="1"/>
</dbReference>
<evidence type="ECO:0000256" key="10">
    <source>
        <dbReference type="RuleBase" id="RU363075"/>
    </source>
</evidence>
<dbReference type="InterPro" id="IPR005599">
    <property type="entry name" value="GPI_mannosylTrfase"/>
</dbReference>
<evidence type="ECO:0000256" key="9">
    <source>
        <dbReference type="ARBA" id="ARBA00023136"/>
    </source>
</evidence>
<dbReference type="KEGG" id="vde:111254568"/>
<comment type="similarity">
    <text evidence="3 10">Belongs to the glycosyltransferase 22 family.</text>
</comment>
<evidence type="ECO:0000256" key="7">
    <source>
        <dbReference type="ARBA" id="ARBA00022824"/>
    </source>
</evidence>
<dbReference type="Proteomes" id="UP000594260">
    <property type="component" value="Unplaced"/>
</dbReference>
<feature type="transmembrane region" description="Helical" evidence="10">
    <location>
        <begin position="102"/>
        <end position="119"/>
    </location>
</feature>
<keyword evidence="13" id="KW-1185">Reference proteome</keyword>
<dbReference type="Pfam" id="PF03901">
    <property type="entry name" value="Glyco_transf_22"/>
    <property type="match status" value="1"/>
</dbReference>
<dbReference type="UniPathway" id="UPA00378"/>
<keyword evidence="8 10" id="KW-1133">Transmembrane helix</keyword>
<comment type="subcellular location">
    <subcellularLocation>
        <location evidence="1 10">Endoplasmic reticulum membrane</location>
        <topology evidence="1 10">Multi-pass membrane protein</topology>
    </subcellularLocation>
</comment>
<keyword evidence="6 10" id="KW-0812">Transmembrane</keyword>
<feature type="transmembrane region" description="Helical" evidence="10">
    <location>
        <begin position="243"/>
        <end position="263"/>
    </location>
</feature>
<dbReference type="AlphaFoldDB" id="A0A7M7L6B9"/>
<dbReference type="RefSeq" id="XP_022671266.1">
    <property type="nucleotide sequence ID" value="XM_022815531.1"/>
</dbReference>
<evidence type="ECO:0000256" key="8">
    <source>
        <dbReference type="ARBA" id="ARBA00022989"/>
    </source>
</evidence>
<dbReference type="PANTHER" id="PTHR22760">
    <property type="entry name" value="GLYCOSYLTRANSFERASE"/>
    <property type="match status" value="1"/>
</dbReference>